<dbReference type="EMBL" id="UHIC01000001">
    <property type="protein sequence ID" value="SUO97845.1"/>
    <property type="molecule type" value="Genomic_DNA"/>
</dbReference>
<sequence>MKQKMLWRVGVLFGVALGFGCFLAGIMLPMMTVKKLIVVKNTFSVLGGIGELLADKTFGLGLLLLFFSVVFPLLKFALIAAYAWVYPSVAGALSQWQGWLGKVAKFSMLDVFVVAQMLMILKLGWLVEVQIHSGIYWFTAALMFSLGIGMMIDRDIRQRLKNAY</sequence>
<dbReference type="Proteomes" id="UP000254601">
    <property type="component" value="Unassembled WGS sequence"/>
</dbReference>
<organism evidence="2 3">
    <name type="scientific">Suttonella ornithocola</name>
    <dbReference type="NCBI Taxonomy" id="279832"/>
    <lineage>
        <taxon>Bacteria</taxon>
        <taxon>Pseudomonadati</taxon>
        <taxon>Pseudomonadota</taxon>
        <taxon>Gammaproteobacteria</taxon>
        <taxon>Cardiobacteriales</taxon>
        <taxon>Cardiobacteriaceae</taxon>
        <taxon>Suttonella</taxon>
    </lineage>
</organism>
<keyword evidence="3" id="KW-1185">Reference proteome</keyword>
<evidence type="ECO:0000313" key="2">
    <source>
        <dbReference type="EMBL" id="SUO97845.1"/>
    </source>
</evidence>
<dbReference type="OrthoDB" id="9800207at2"/>
<dbReference type="InterPro" id="IPR007498">
    <property type="entry name" value="PqiA-like"/>
</dbReference>
<evidence type="ECO:0000256" key="1">
    <source>
        <dbReference type="SAM" id="Phobius"/>
    </source>
</evidence>
<dbReference type="Pfam" id="PF04403">
    <property type="entry name" value="PqiA"/>
    <property type="match status" value="1"/>
</dbReference>
<feature type="transmembrane region" description="Helical" evidence="1">
    <location>
        <begin position="133"/>
        <end position="152"/>
    </location>
</feature>
<feature type="transmembrane region" description="Helical" evidence="1">
    <location>
        <begin position="106"/>
        <end position="127"/>
    </location>
</feature>
<keyword evidence="1" id="KW-1133">Transmembrane helix</keyword>
<feature type="transmembrane region" description="Helical" evidence="1">
    <location>
        <begin position="60"/>
        <end position="85"/>
    </location>
</feature>
<evidence type="ECO:0000313" key="3">
    <source>
        <dbReference type="Proteomes" id="UP000254601"/>
    </source>
</evidence>
<reference evidence="2 3" key="1">
    <citation type="submission" date="2018-06" db="EMBL/GenBank/DDBJ databases">
        <authorList>
            <consortium name="Pathogen Informatics"/>
            <person name="Doyle S."/>
        </authorList>
    </citation>
    <scope>NUCLEOTIDE SEQUENCE [LARGE SCALE GENOMIC DNA]</scope>
    <source>
        <strain evidence="2 3">NCTC13337</strain>
    </source>
</reference>
<dbReference type="RefSeq" id="WP_072576556.1">
    <property type="nucleotide sequence ID" value="NZ_LWHB01000083.1"/>
</dbReference>
<name>A0A380MZ62_9GAMM</name>
<keyword evidence="1" id="KW-0812">Transmembrane</keyword>
<dbReference type="AlphaFoldDB" id="A0A380MZ62"/>
<keyword evidence="1" id="KW-0472">Membrane</keyword>
<feature type="transmembrane region" description="Helical" evidence="1">
    <location>
        <begin position="6"/>
        <end position="29"/>
    </location>
</feature>
<accession>A0A380MZ62</accession>
<gene>
    <name evidence="2" type="ORF">NCTC13337_02649</name>
</gene>
<dbReference type="PROSITE" id="PS51257">
    <property type="entry name" value="PROKAR_LIPOPROTEIN"/>
    <property type="match status" value="1"/>
</dbReference>
<protein>
    <submittedName>
        <fullName evidence="2">Uncharacterized paraquat-inducible protein A</fullName>
    </submittedName>
</protein>
<proteinExistence type="predicted"/>